<comment type="caution">
    <text evidence="4">The sequence shown here is derived from an EMBL/GenBank/DDBJ whole genome shotgun (WGS) entry which is preliminary data.</text>
</comment>
<evidence type="ECO:0000313" key="5">
    <source>
        <dbReference type="Proteomes" id="UP000229433"/>
    </source>
</evidence>
<keyword evidence="5" id="KW-1185">Reference proteome</keyword>
<dbReference type="PANTHER" id="PTHR39200">
    <property type="entry name" value="HYPOTHETICAL EXPORTED PROTEIN"/>
    <property type="match status" value="1"/>
</dbReference>
<dbReference type="OrthoDB" id="1422484at2"/>
<name>A0A2G1VR64_9FLAO</name>
<dbReference type="PANTHER" id="PTHR39200:SF1">
    <property type="entry name" value="AUTO-TRANSPORTER ADHESIN HEAD GIN DOMAIN-CONTAINING PROTEIN-RELATED"/>
    <property type="match status" value="1"/>
</dbReference>
<dbReference type="AlphaFoldDB" id="A0A2G1VR64"/>
<dbReference type="InterPro" id="IPR021255">
    <property type="entry name" value="DUF2807"/>
</dbReference>
<gene>
    <name evidence="4" type="ORF">CJ305_11655</name>
</gene>
<sequence>MTTLIKIIVTALTAACMTSCNFSFEMGQIEGTGNVKTKDLNMTQAFTKVHSSNGWDVVLQKGTSPSVTAELDENLFEYLDVHYEGSTLRIETTDNSNIGSATSRKVFVTYVDALESLKASSASTIIAESTLTGSHIDLDVSSAGTIKIPVEIREINAEASSAGTLDLNGEAQSLKFEASSAGTINAKDLKAQVCNAQASSAGTIKVYVTKELESQASSGGDINYWGEPEKVAVSESSGGDVSKQ</sequence>
<dbReference type="Proteomes" id="UP000229433">
    <property type="component" value="Unassembled WGS sequence"/>
</dbReference>
<feature type="signal peptide" evidence="2">
    <location>
        <begin position="1"/>
        <end position="22"/>
    </location>
</feature>
<evidence type="ECO:0000313" key="4">
    <source>
        <dbReference type="EMBL" id="PHQ29251.1"/>
    </source>
</evidence>
<dbReference type="Pfam" id="PF10988">
    <property type="entry name" value="DUF2807"/>
    <property type="match status" value="1"/>
</dbReference>
<protein>
    <recommendedName>
        <fullName evidence="3">Putative auto-transporter adhesin head GIN domain-containing protein</fullName>
    </recommendedName>
</protein>
<evidence type="ECO:0000259" key="3">
    <source>
        <dbReference type="Pfam" id="PF10988"/>
    </source>
</evidence>
<accession>A0A2G1VR64</accession>
<feature type="compositionally biased region" description="Polar residues" evidence="1">
    <location>
        <begin position="234"/>
        <end position="244"/>
    </location>
</feature>
<feature type="chain" id="PRO_5013726819" description="Putative auto-transporter adhesin head GIN domain-containing protein" evidence="2">
    <location>
        <begin position="23"/>
        <end position="244"/>
    </location>
</feature>
<reference evidence="4 5" key="1">
    <citation type="submission" date="2017-08" db="EMBL/GenBank/DDBJ databases">
        <title>The whole genome shortgun sequences of strain Leeuwenhoekiella nanhaiensis G18 from the South China Sea.</title>
        <authorList>
            <person name="Liu Q."/>
        </authorList>
    </citation>
    <scope>NUCLEOTIDE SEQUENCE [LARGE SCALE GENOMIC DNA]</scope>
    <source>
        <strain evidence="4 5">G18</strain>
    </source>
</reference>
<dbReference type="EMBL" id="NQXA01000008">
    <property type="protein sequence ID" value="PHQ29251.1"/>
    <property type="molecule type" value="Genomic_DNA"/>
</dbReference>
<proteinExistence type="predicted"/>
<dbReference type="RefSeq" id="WP_099646451.1">
    <property type="nucleotide sequence ID" value="NZ_KZ319291.1"/>
</dbReference>
<feature type="region of interest" description="Disordered" evidence="1">
    <location>
        <begin position="214"/>
        <end position="244"/>
    </location>
</feature>
<dbReference type="Gene3D" id="2.160.20.120">
    <property type="match status" value="1"/>
</dbReference>
<organism evidence="4 5">
    <name type="scientific">Leeuwenhoekiella nanhaiensis</name>
    <dbReference type="NCBI Taxonomy" id="1655491"/>
    <lineage>
        <taxon>Bacteria</taxon>
        <taxon>Pseudomonadati</taxon>
        <taxon>Bacteroidota</taxon>
        <taxon>Flavobacteriia</taxon>
        <taxon>Flavobacteriales</taxon>
        <taxon>Flavobacteriaceae</taxon>
        <taxon>Leeuwenhoekiella</taxon>
    </lineage>
</organism>
<evidence type="ECO:0000256" key="2">
    <source>
        <dbReference type="SAM" id="SignalP"/>
    </source>
</evidence>
<feature type="domain" description="Putative auto-transporter adhesin head GIN" evidence="3">
    <location>
        <begin position="45"/>
        <end position="228"/>
    </location>
</feature>
<keyword evidence="2" id="KW-0732">Signal</keyword>
<evidence type="ECO:0000256" key="1">
    <source>
        <dbReference type="SAM" id="MobiDB-lite"/>
    </source>
</evidence>